<reference evidence="15 16" key="1">
    <citation type="journal article" date="2014" name="Genome Announc.">
        <title>Draft Genome Sequence of Paenibacillus pini JCM 16418T, Isolated from the Rhizosphere of Pine Tree.</title>
        <authorList>
            <person name="Yuki M."/>
            <person name="Oshima K."/>
            <person name="Suda W."/>
            <person name="Oshida Y."/>
            <person name="Kitamura K."/>
            <person name="Iida Y."/>
            <person name="Hattori M."/>
            <person name="Ohkuma M."/>
        </authorList>
    </citation>
    <scope>NUCLEOTIDE SEQUENCE [LARGE SCALE GENOMIC DNA]</scope>
    <source>
        <strain evidence="15 16">JCM 16418</strain>
    </source>
</reference>
<evidence type="ECO:0000256" key="6">
    <source>
        <dbReference type="ARBA" id="ARBA00022989"/>
    </source>
</evidence>
<keyword evidence="6 12" id="KW-1133">Transmembrane helix</keyword>
<keyword evidence="16" id="KW-1185">Reference proteome</keyword>
<evidence type="ECO:0000256" key="8">
    <source>
        <dbReference type="ARBA" id="ARBA00023224"/>
    </source>
</evidence>
<dbReference type="Pfam" id="PF02743">
    <property type="entry name" value="dCache_1"/>
    <property type="match status" value="1"/>
</dbReference>
<evidence type="ECO:0000256" key="5">
    <source>
        <dbReference type="ARBA" id="ARBA00022692"/>
    </source>
</evidence>
<dbReference type="PANTHER" id="PTHR32089">
    <property type="entry name" value="METHYL-ACCEPTING CHEMOTAXIS PROTEIN MCPB"/>
    <property type="match status" value="1"/>
</dbReference>
<dbReference type="SMART" id="SM00283">
    <property type="entry name" value="MA"/>
    <property type="match status" value="1"/>
</dbReference>
<evidence type="ECO:0000259" key="14">
    <source>
        <dbReference type="PROSITE" id="PS50885"/>
    </source>
</evidence>
<feature type="compositionally biased region" description="Polar residues" evidence="11">
    <location>
        <begin position="627"/>
        <end position="642"/>
    </location>
</feature>
<dbReference type="Pfam" id="PF00672">
    <property type="entry name" value="HAMP"/>
    <property type="match status" value="1"/>
</dbReference>
<dbReference type="GO" id="GO:0005886">
    <property type="term" value="C:plasma membrane"/>
    <property type="evidence" value="ECO:0007669"/>
    <property type="project" value="UniProtKB-SubCell"/>
</dbReference>
<sequence>MKMKDMFKFKISQKQFTVFLLLVLMSSVVGGYFSYKNSVVSLEKQLLSSSNSQITNLTTIVDRVVLPVMKDTDVLARTLSTPTSGVMTPIDGYNIHTNTEVQSALTEFKAVHTDDTELIGFATTSGLFAIEPQSKMKDGFDARTRVWYTKAMENKGKVIISDPYVSAGSGNVVITLAKTTKDNLSVAAVNLSLKQYLTDTIKAQKIGKKGFAYVIDGTDKILSHPTIKAGTDVSKDKSILAIHSSTSGTYKTQVNGEDARLIYTTDALTGWKIVGVLYDKDLDELKGPIIVNTLLMIGASLLLLGIILYFVNKIFVKPIKQITLIAEKMATGDLSEDIVPLKTNDEIGDLSRAFQMMTIQFRHLVSNLTNSTHGLYQAADVLNVEVSSTTGAATRIYDVSKQVTDGSITQAQSTREISRAVQESAIGINTIASSASEISDISDQTFRTADEGSSSVIQTMHQMNSIDLALTNSSEAVQSLMDKAKEIGTIAAIINSIATETNLLSLNASIEAARAGESGKGFSVVANEVKKLSTQSSEAAKQISRLIAEINDKTKKSVDALVDVKTEVSNGITLSNNVNTFFSGIMDNMSKLNAEIQSLSATSEEIAASSEEISSSAEALSDISNSNSANSQHALTDTQTQQSSLARINEQVNIVLQTAEQVKQDVEKFKI</sequence>
<dbReference type="Proteomes" id="UP000019364">
    <property type="component" value="Unassembled WGS sequence"/>
</dbReference>
<evidence type="ECO:0000256" key="11">
    <source>
        <dbReference type="SAM" id="MobiDB-lite"/>
    </source>
</evidence>
<proteinExistence type="inferred from homology"/>
<comment type="subcellular location">
    <subcellularLocation>
        <location evidence="1">Cell membrane</location>
        <topology evidence="1">Multi-pass membrane protein</topology>
    </subcellularLocation>
</comment>
<feature type="transmembrane region" description="Helical" evidence="12">
    <location>
        <begin position="289"/>
        <end position="311"/>
    </location>
</feature>
<evidence type="ECO:0000256" key="3">
    <source>
        <dbReference type="ARBA" id="ARBA00022481"/>
    </source>
</evidence>
<dbReference type="GO" id="GO:0006935">
    <property type="term" value="P:chemotaxis"/>
    <property type="evidence" value="ECO:0007669"/>
    <property type="project" value="UniProtKB-KW"/>
</dbReference>
<dbReference type="InterPro" id="IPR004089">
    <property type="entry name" value="MCPsignal_dom"/>
</dbReference>
<dbReference type="SMART" id="SM00304">
    <property type="entry name" value="HAMP"/>
    <property type="match status" value="1"/>
</dbReference>
<gene>
    <name evidence="15" type="ORF">JCM16418_1417</name>
</gene>
<protein>
    <submittedName>
        <fullName evidence="15">Methyl-accepting chemotaxis protein</fullName>
    </submittedName>
</protein>
<dbReference type="Pfam" id="PF00015">
    <property type="entry name" value="MCPsignal"/>
    <property type="match status" value="1"/>
</dbReference>
<keyword evidence="3" id="KW-0488">Methylation</keyword>
<keyword evidence="4" id="KW-0145">Chemotaxis</keyword>
<dbReference type="CDD" id="cd11386">
    <property type="entry name" value="MCP_signal"/>
    <property type="match status" value="1"/>
</dbReference>
<comment type="caution">
    <text evidence="15">The sequence shown here is derived from an EMBL/GenBank/DDBJ whole genome shotgun (WGS) entry which is preliminary data.</text>
</comment>
<evidence type="ECO:0000313" key="16">
    <source>
        <dbReference type="Proteomes" id="UP000019364"/>
    </source>
</evidence>
<evidence type="ECO:0000256" key="7">
    <source>
        <dbReference type="ARBA" id="ARBA00023136"/>
    </source>
</evidence>
<feature type="domain" description="HAMP" evidence="14">
    <location>
        <begin position="313"/>
        <end position="366"/>
    </location>
</feature>
<keyword evidence="8 10" id="KW-0807">Transducer</keyword>
<evidence type="ECO:0000256" key="1">
    <source>
        <dbReference type="ARBA" id="ARBA00004651"/>
    </source>
</evidence>
<feature type="region of interest" description="Disordered" evidence="11">
    <location>
        <begin position="618"/>
        <end position="642"/>
    </location>
</feature>
<dbReference type="InterPro" id="IPR033479">
    <property type="entry name" value="dCache_1"/>
</dbReference>
<dbReference type="CDD" id="cd06225">
    <property type="entry name" value="HAMP"/>
    <property type="match status" value="1"/>
</dbReference>
<dbReference type="SUPFAM" id="SSF58104">
    <property type="entry name" value="Methyl-accepting chemotaxis protein (MCP) signaling domain"/>
    <property type="match status" value="1"/>
</dbReference>
<dbReference type="SUPFAM" id="SSF103190">
    <property type="entry name" value="Sensory domain-like"/>
    <property type="match status" value="1"/>
</dbReference>
<evidence type="ECO:0000256" key="10">
    <source>
        <dbReference type="PROSITE-ProRule" id="PRU00284"/>
    </source>
</evidence>
<keyword evidence="2" id="KW-1003">Cell membrane</keyword>
<dbReference type="PROSITE" id="PS50111">
    <property type="entry name" value="CHEMOTAXIS_TRANSDUC_2"/>
    <property type="match status" value="1"/>
</dbReference>
<dbReference type="InterPro" id="IPR003660">
    <property type="entry name" value="HAMP_dom"/>
</dbReference>
<dbReference type="PROSITE" id="PS50885">
    <property type="entry name" value="HAMP"/>
    <property type="match status" value="1"/>
</dbReference>
<name>W7YRW5_9BACL</name>
<evidence type="ECO:0000256" key="12">
    <source>
        <dbReference type="SAM" id="Phobius"/>
    </source>
</evidence>
<accession>W7YRW5</accession>
<dbReference type="CDD" id="cd12912">
    <property type="entry name" value="PDC2_MCP_like"/>
    <property type="match status" value="1"/>
</dbReference>
<dbReference type="Gene3D" id="1.10.287.950">
    <property type="entry name" value="Methyl-accepting chemotaxis protein"/>
    <property type="match status" value="1"/>
</dbReference>
<evidence type="ECO:0000259" key="13">
    <source>
        <dbReference type="PROSITE" id="PS50111"/>
    </source>
</evidence>
<dbReference type="eggNOG" id="COG0840">
    <property type="taxonomic scope" value="Bacteria"/>
</dbReference>
<keyword evidence="5 12" id="KW-0812">Transmembrane</keyword>
<dbReference type="PANTHER" id="PTHR32089:SF114">
    <property type="entry name" value="METHYL-ACCEPTING CHEMOTAXIS PROTEIN MCPB"/>
    <property type="match status" value="1"/>
</dbReference>
<evidence type="ECO:0000256" key="4">
    <source>
        <dbReference type="ARBA" id="ARBA00022500"/>
    </source>
</evidence>
<feature type="domain" description="Methyl-accepting transducer" evidence="13">
    <location>
        <begin position="385"/>
        <end position="621"/>
    </location>
</feature>
<evidence type="ECO:0000313" key="15">
    <source>
        <dbReference type="EMBL" id="GAF07401.1"/>
    </source>
</evidence>
<dbReference type="GO" id="GO:0007165">
    <property type="term" value="P:signal transduction"/>
    <property type="evidence" value="ECO:0007669"/>
    <property type="project" value="UniProtKB-KW"/>
</dbReference>
<evidence type="ECO:0000256" key="2">
    <source>
        <dbReference type="ARBA" id="ARBA00022475"/>
    </source>
</evidence>
<dbReference type="Gene3D" id="6.10.340.10">
    <property type="match status" value="1"/>
</dbReference>
<dbReference type="OrthoDB" id="243053at2"/>
<dbReference type="AlphaFoldDB" id="W7YRW5"/>
<evidence type="ECO:0000256" key="9">
    <source>
        <dbReference type="ARBA" id="ARBA00029447"/>
    </source>
</evidence>
<dbReference type="Gene3D" id="3.30.450.20">
    <property type="entry name" value="PAS domain"/>
    <property type="match status" value="1"/>
</dbReference>
<organism evidence="15 16">
    <name type="scientific">Paenibacillus pini JCM 16418</name>
    <dbReference type="NCBI Taxonomy" id="1236976"/>
    <lineage>
        <taxon>Bacteria</taxon>
        <taxon>Bacillati</taxon>
        <taxon>Bacillota</taxon>
        <taxon>Bacilli</taxon>
        <taxon>Bacillales</taxon>
        <taxon>Paenibacillaceae</taxon>
        <taxon>Paenibacillus</taxon>
    </lineage>
</organism>
<dbReference type="STRING" id="1236976.JCM16418_1417"/>
<dbReference type="RefSeq" id="WP_036647030.1">
    <property type="nucleotide sequence ID" value="NZ_BAVZ01000003.1"/>
</dbReference>
<comment type="similarity">
    <text evidence="9">Belongs to the methyl-accepting chemotaxis (MCP) protein family.</text>
</comment>
<dbReference type="EMBL" id="BAVZ01000003">
    <property type="protein sequence ID" value="GAF07401.1"/>
    <property type="molecule type" value="Genomic_DNA"/>
</dbReference>
<keyword evidence="7 12" id="KW-0472">Membrane</keyword>
<dbReference type="InterPro" id="IPR029151">
    <property type="entry name" value="Sensor-like_sf"/>
</dbReference>